<feature type="transmembrane region" description="Helical" evidence="1">
    <location>
        <begin position="186"/>
        <end position="211"/>
    </location>
</feature>
<dbReference type="GeneID" id="77846466"/>
<keyword evidence="1" id="KW-1133">Transmembrane helix</keyword>
<evidence type="ECO:0000256" key="1">
    <source>
        <dbReference type="SAM" id="Phobius"/>
    </source>
</evidence>
<proteinExistence type="predicted"/>
<feature type="transmembrane region" description="Helical" evidence="1">
    <location>
        <begin position="821"/>
        <end position="841"/>
    </location>
</feature>
<feature type="transmembrane region" description="Helical" evidence="1">
    <location>
        <begin position="738"/>
        <end position="761"/>
    </location>
</feature>
<accession>A0ABT4YKK0</accession>
<feature type="transmembrane region" description="Helical" evidence="1">
    <location>
        <begin position="599"/>
        <end position="621"/>
    </location>
</feature>
<dbReference type="RefSeq" id="WP_052443758.1">
    <property type="nucleotide sequence ID" value="NZ_JABEVU030000001.1"/>
</dbReference>
<keyword evidence="1" id="KW-0472">Membrane</keyword>
<comment type="caution">
    <text evidence="2">The sequence shown here is derived from an EMBL/GenBank/DDBJ whole genome shotgun (WGS) entry which is preliminary data.</text>
</comment>
<feature type="transmembrane region" description="Helical" evidence="1">
    <location>
        <begin position="667"/>
        <end position="688"/>
    </location>
</feature>
<feature type="transmembrane region" description="Helical" evidence="1">
    <location>
        <begin position="552"/>
        <end position="578"/>
    </location>
</feature>
<sequence length="1341" mass="143661">MDDVQNFVARIYANIRNFERNINRAAAQASKVPDEINTDVDANISRFRRGLLQAEALAKRFDGSSITKRLMGDATNFRQAVFGAKQSVIDFDKHYQDAAGRWREIGTGRYVKEFKEIESVFTRLRRRVRHPFTATVRADVDRMSFRRAYHAIQKNFTDPFNRRMGELATNIRSIGTVMANVFKGGIFASLTAAVPIIAGLTSAVMALGVALGVVTGGVLALVGAFAVAGAGGLAFGGIVATVLKRYNDEAFQATEASARFTKALDTIKASWNSIVDSHMDTVFQTMGQAIYAANSALNQMIPFIDGVVNSMAGMTNELKAFINESPTMMRFFENMNTTGVRVFENIIRAAGQFGKGLIDMMNAAMPLIDWVAQGFNNLGEQFANWSNRMAAENGFQDFTNYVMENMPKIGRIFGNTFLGIIDLFAAFGANSSHVFDGLDRMTQRFRDWAAELSNNKAFQNFVEYIERTGPVVIDLIGNIIGTLVNLGIAMAPLGEAVLNVANKIFEFTKELLANHPVVGMIIGVITTLAGVFMMAVPAAMAIWTGIQALGTAFGAITLKVLSVISIFATLIGSFIYLWQTNEQFRNRVVSIWNQVQAHISNAVSAVVTFVLAIWGSLVAWWDANQQNILTIATIAWNSLLTIVQYVMSTLVPVIVSGWQFIRSSIASALGFILSIASTVISAVANFWINNHETIVSVAMTIWNLVLSTIVSVITNIYNIIVSIVGWVSSFWQSNHETILTVASMVWQAVWGFISTVVGAIWNTVSGIFGKVSAFWSENSAQILQITGVVFPALLTIIAGVLGGILAVATAGLHILTGAFQVAWSLISNVVQIATILILGIIEFFINILTGQWGAAFEGIRSTTEEIFGSIFETVSTVLGAIGDTVGKVFGFIGDTLGLASSDTSAKTSEMANSVSTNTSTMSANATTNTSGMMAGVNANTSTMASNSAFDFESLLASGTTNTAALNTGVTSQTGYMREHATQDISAMNQTGSADFTSLHSTGASEASGLSSDFTAAINEMANGSTAETANMDALMSGDFESLASTGSSETAGLSSDVISEFGNMNSGSSNEIDSLLSNSNSNFADISSTGTNETANMNKAATQSYRSMQMAGTNSMQMLSQATTSGMSQMVSATNSGMSAMVNSIMSGGARAVASIRSTMSQSVGTIRGSYGQFYSAGAYTMGGYRAGLQSQAGSVYATAAGIANRAAATIRSALKIKSPSRVTMAMGQYTGQGFAIGIGNESDRVVNEVLKMTDKLQNAYEPEFDPIGFDINEKDLNGSITAIGDAEIRHDLENGLDVKQSANIRFTLGDREYRGFVEDINDETVRVTNLEESYLGGVYE</sequence>
<keyword evidence="3" id="KW-1185">Reference proteome</keyword>
<dbReference type="PANTHER" id="PTHR37813:SF1">
    <property type="entry name" value="FELS-2 PROPHAGE PROTEIN"/>
    <property type="match status" value="1"/>
</dbReference>
<feature type="transmembrane region" description="Helical" evidence="1">
    <location>
        <begin position="517"/>
        <end position="546"/>
    </location>
</feature>
<dbReference type="PANTHER" id="PTHR37813">
    <property type="entry name" value="FELS-2 PROPHAGE PROTEIN"/>
    <property type="match status" value="1"/>
</dbReference>
<name>A0ABT4YKK0_9STAP</name>
<evidence type="ECO:0000313" key="2">
    <source>
        <dbReference type="EMBL" id="MDB0581242.1"/>
    </source>
</evidence>
<organism evidence="2 3">
    <name type="scientific">Salinicoccus roseus</name>
    <dbReference type="NCBI Taxonomy" id="45670"/>
    <lineage>
        <taxon>Bacteria</taxon>
        <taxon>Bacillati</taxon>
        <taxon>Bacillota</taxon>
        <taxon>Bacilli</taxon>
        <taxon>Bacillales</taxon>
        <taxon>Staphylococcaceae</taxon>
        <taxon>Salinicoccus</taxon>
    </lineage>
</organism>
<feature type="transmembrane region" description="Helical" evidence="1">
    <location>
        <begin position="700"/>
        <end position="726"/>
    </location>
</feature>
<reference evidence="2" key="1">
    <citation type="submission" date="2020-04" db="EMBL/GenBank/DDBJ databases">
        <authorList>
            <person name="Tanveer F."/>
            <person name="Xie Y."/>
            <person name="Shinwari Z.K."/>
        </authorList>
    </citation>
    <scope>NUCLEOTIDE SEQUENCE</scope>
    <source>
        <strain evidence="2">MOSEL-ME25</strain>
    </source>
</reference>
<evidence type="ECO:0000313" key="3">
    <source>
        <dbReference type="Proteomes" id="UP000527860"/>
    </source>
</evidence>
<feature type="transmembrane region" description="Helical" evidence="1">
    <location>
        <begin position="781"/>
        <end position="809"/>
    </location>
</feature>
<reference evidence="2" key="2">
    <citation type="submission" date="2022-12" db="EMBL/GenBank/DDBJ databases">
        <title>Genome analysis and biological profiling of marine Salinicoccus roseus MOSEL-ME25.</title>
        <authorList>
            <person name="Mirza F.T."/>
            <person name="Xie Y."/>
            <person name="Shinwari Z.K."/>
        </authorList>
    </citation>
    <scope>NUCLEOTIDE SEQUENCE</scope>
    <source>
        <strain evidence="2">MOSEL-ME25</strain>
    </source>
</reference>
<keyword evidence="1" id="KW-0812">Transmembrane</keyword>
<dbReference type="Proteomes" id="UP000527860">
    <property type="component" value="Unassembled WGS sequence"/>
</dbReference>
<feature type="transmembrane region" description="Helical" evidence="1">
    <location>
        <begin position="217"/>
        <end position="243"/>
    </location>
</feature>
<dbReference type="InterPro" id="IPR016024">
    <property type="entry name" value="ARM-type_fold"/>
</dbReference>
<dbReference type="EMBL" id="JABEVU030000001">
    <property type="protein sequence ID" value="MDB0581242.1"/>
    <property type="molecule type" value="Genomic_DNA"/>
</dbReference>
<feature type="transmembrane region" description="Helical" evidence="1">
    <location>
        <begin position="633"/>
        <end position="655"/>
    </location>
</feature>
<protein>
    <recommendedName>
        <fullName evidence="4">Phage-related protein</fullName>
    </recommendedName>
</protein>
<evidence type="ECO:0008006" key="4">
    <source>
        <dbReference type="Google" id="ProtNLM"/>
    </source>
</evidence>
<gene>
    <name evidence="2" type="ORF">F7P68_0011985</name>
</gene>
<dbReference type="SUPFAM" id="SSF48371">
    <property type="entry name" value="ARM repeat"/>
    <property type="match status" value="1"/>
</dbReference>